<dbReference type="InterPro" id="IPR001534">
    <property type="entry name" value="Transthyretin-like"/>
</dbReference>
<dbReference type="PANTHER" id="PTHR21700">
    <property type="entry name" value="TRANSTHYRETIN-LIKE FAMILY PROTEIN-RELATED"/>
    <property type="match status" value="1"/>
</dbReference>
<comment type="subcellular location">
    <subcellularLocation>
        <location evidence="1">Secreted</location>
    </subcellularLocation>
</comment>
<evidence type="ECO:0000256" key="1">
    <source>
        <dbReference type="ARBA" id="ARBA00004613"/>
    </source>
</evidence>
<dbReference type="PANTHER" id="PTHR21700:SF45">
    <property type="entry name" value="TRANSTHYRETIN-LIKE FAMILY PROTEIN"/>
    <property type="match status" value="1"/>
</dbReference>
<keyword evidence="4 5" id="KW-0732">Signal</keyword>
<sequence length="141" mass="15227">MLRILSICLVFPALSSALFDVIGSDQSVTVTGKLICNGQPANNVLVKLYEDGTIEDSKLDSTRTSTDGTFKVSGTYTNILTIDPKINIYHTCNYNGLCTKKFTINVPSYAVAQGSSATQNYDIGTLNLANQYSGETTDCIH</sequence>
<dbReference type="OrthoDB" id="73919at2759"/>
<feature type="chain" id="PRO_5040355756" description="TransThyretin-Related family domain" evidence="5">
    <location>
        <begin position="18"/>
        <end position="141"/>
    </location>
</feature>
<feature type="signal peptide" evidence="5">
    <location>
        <begin position="1"/>
        <end position="17"/>
    </location>
</feature>
<dbReference type="InterPro" id="IPR038479">
    <property type="entry name" value="Transthyretin-like_sf"/>
</dbReference>
<name>A0A9P1IWL4_9PELO</name>
<dbReference type="Gene3D" id="2.60.40.3330">
    <property type="match status" value="1"/>
</dbReference>
<proteinExistence type="inferred from homology"/>
<evidence type="ECO:0000313" key="7">
    <source>
        <dbReference type="Proteomes" id="UP001152747"/>
    </source>
</evidence>
<evidence type="ECO:0000256" key="4">
    <source>
        <dbReference type="ARBA" id="ARBA00022729"/>
    </source>
</evidence>
<dbReference type="GO" id="GO:0005576">
    <property type="term" value="C:extracellular region"/>
    <property type="evidence" value="ECO:0007669"/>
    <property type="project" value="UniProtKB-SubCell"/>
</dbReference>
<evidence type="ECO:0000256" key="3">
    <source>
        <dbReference type="ARBA" id="ARBA00022525"/>
    </source>
</evidence>
<dbReference type="Proteomes" id="UP001152747">
    <property type="component" value="Unassembled WGS sequence"/>
</dbReference>
<keyword evidence="7" id="KW-1185">Reference proteome</keyword>
<keyword evidence="3" id="KW-0964">Secreted</keyword>
<dbReference type="EMBL" id="CANHGI010000005">
    <property type="protein sequence ID" value="CAI5450733.1"/>
    <property type="molecule type" value="Genomic_DNA"/>
</dbReference>
<protein>
    <recommendedName>
        <fullName evidence="8">TransThyretin-Related family domain</fullName>
    </recommendedName>
</protein>
<accession>A0A9P1IWL4</accession>
<reference evidence="6" key="1">
    <citation type="submission" date="2022-11" db="EMBL/GenBank/DDBJ databases">
        <authorList>
            <person name="Kikuchi T."/>
        </authorList>
    </citation>
    <scope>NUCLEOTIDE SEQUENCE</scope>
    <source>
        <strain evidence="6">PS1010</strain>
    </source>
</reference>
<dbReference type="AlphaFoldDB" id="A0A9P1IWL4"/>
<dbReference type="Pfam" id="PF01060">
    <property type="entry name" value="TTR-52"/>
    <property type="match status" value="1"/>
</dbReference>
<dbReference type="GO" id="GO:0009986">
    <property type="term" value="C:cell surface"/>
    <property type="evidence" value="ECO:0007669"/>
    <property type="project" value="InterPro"/>
</dbReference>
<organism evidence="6 7">
    <name type="scientific">Caenorhabditis angaria</name>
    <dbReference type="NCBI Taxonomy" id="860376"/>
    <lineage>
        <taxon>Eukaryota</taxon>
        <taxon>Metazoa</taxon>
        <taxon>Ecdysozoa</taxon>
        <taxon>Nematoda</taxon>
        <taxon>Chromadorea</taxon>
        <taxon>Rhabditida</taxon>
        <taxon>Rhabditina</taxon>
        <taxon>Rhabditomorpha</taxon>
        <taxon>Rhabditoidea</taxon>
        <taxon>Rhabditidae</taxon>
        <taxon>Peloderinae</taxon>
        <taxon>Caenorhabditis</taxon>
    </lineage>
</organism>
<evidence type="ECO:0000313" key="6">
    <source>
        <dbReference type="EMBL" id="CAI5450733.1"/>
    </source>
</evidence>
<evidence type="ECO:0000256" key="2">
    <source>
        <dbReference type="ARBA" id="ARBA00010112"/>
    </source>
</evidence>
<evidence type="ECO:0008006" key="8">
    <source>
        <dbReference type="Google" id="ProtNLM"/>
    </source>
</evidence>
<gene>
    <name evidence="6" type="ORF">CAMP_LOCUS13370</name>
</gene>
<evidence type="ECO:0000256" key="5">
    <source>
        <dbReference type="SAM" id="SignalP"/>
    </source>
</evidence>
<comment type="caution">
    <text evidence="6">The sequence shown here is derived from an EMBL/GenBank/DDBJ whole genome shotgun (WGS) entry which is preliminary data.</text>
</comment>
<comment type="similarity">
    <text evidence="2">Belongs to the nematode transthyretin-like family.</text>
</comment>